<evidence type="ECO:0000259" key="8">
    <source>
        <dbReference type="PROSITE" id="PS51387"/>
    </source>
</evidence>
<evidence type="ECO:0000256" key="6">
    <source>
        <dbReference type="ARBA" id="ARBA00023002"/>
    </source>
</evidence>
<dbReference type="PANTHER" id="PTHR11748:SF111">
    <property type="entry name" value="D-LACTATE DEHYDROGENASE, MITOCHONDRIAL-RELATED"/>
    <property type="match status" value="1"/>
</dbReference>
<dbReference type="Gene3D" id="3.30.465.10">
    <property type="match status" value="1"/>
</dbReference>
<evidence type="ECO:0000256" key="1">
    <source>
        <dbReference type="ARBA" id="ARBA00001974"/>
    </source>
</evidence>
<dbReference type="Pfam" id="PF01565">
    <property type="entry name" value="FAD_binding_4"/>
    <property type="match status" value="1"/>
</dbReference>
<dbReference type="InterPro" id="IPR004113">
    <property type="entry name" value="FAD-bd_oxidored_4_C"/>
</dbReference>
<dbReference type="RefSeq" id="WP_169299015.1">
    <property type="nucleotide sequence ID" value="NZ_JABBNI010000036.1"/>
</dbReference>
<dbReference type="Proteomes" id="UP000537131">
    <property type="component" value="Unassembled WGS sequence"/>
</dbReference>
<protein>
    <recommendedName>
        <fullName evidence="7">D-lactate dehydrogenase (cytochrome)</fullName>
        <ecNumber evidence="7">1.1.2.4</ecNumber>
    </recommendedName>
</protein>
<dbReference type="Pfam" id="PF02913">
    <property type="entry name" value="FAD-oxidase_C"/>
    <property type="match status" value="1"/>
</dbReference>
<dbReference type="Gene3D" id="3.30.70.2740">
    <property type="match status" value="1"/>
</dbReference>
<evidence type="ECO:0000256" key="2">
    <source>
        <dbReference type="ARBA" id="ARBA00008000"/>
    </source>
</evidence>
<dbReference type="InterPro" id="IPR036318">
    <property type="entry name" value="FAD-bd_PCMH-like_sf"/>
</dbReference>
<keyword evidence="6" id="KW-0560">Oxidoreductase</keyword>
<dbReference type="PROSITE" id="PS51387">
    <property type="entry name" value="FAD_PCMH"/>
    <property type="match status" value="1"/>
</dbReference>
<evidence type="ECO:0000313" key="10">
    <source>
        <dbReference type="Proteomes" id="UP000537131"/>
    </source>
</evidence>
<evidence type="ECO:0000313" key="9">
    <source>
        <dbReference type="EMBL" id="NMM64438.1"/>
    </source>
</evidence>
<evidence type="ECO:0000256" key="7">
    <source>
        <dbReference type="ARBA" id="ARBA00038897"/>
    </source>
</evidence>
<proteinExistence type="inferred from homology"/>
<comment type="similarity">
    <text evidence="2">Belongs to the FAD-binding oxidoreductase/transferase type 4 family.</text>
</comment>
<dbReference type="GO" id="GO:0008720">
    <property type="term" value="F:D-lactate dehydrogenase (NAD+) activity"/>
    <property type="evidence" value="ECO:0007669"/>
    <property type="project" value="TreeGrafter"/>
</dbReference>
<dbReference type="GO" id="GO:0071949">
    <property type="term" value="F:FAD binding"/>
    <property type="evidence" value="ECO:0007669"/>
    <property type="project" value="InterPro"/>
</dbReference>
<dbReference type="InterPro" id="IPR016169">
    <property type="entry name" value="FAD-bd_PCMH_sub2"/>
</dbReference>
<comment type="cofactor">
    <cofactor evidence="1">
        <name>FAD</name>
        <dbReference type="ChEBI" id="CHEBI:57692"/>
    </cofactor>
</comment>
<dbReference type="Gene3D" id="1.10.45.10">
    <property type="entry name" value="Vanillyl-alcohol Oxidase, Chain A, domain 4"/>
    <property type="match status" value="1"/>
</dbReference>
<keyword evidence="10" id="KW-1185">Reference proteome</keyword>
<dbReference type="SUPFAM" id="SSF55103">
    <property type="entry name" value="FAD-linked oxidases, C-terminal domain"/>
    <property type="match status" value="1"/>
</dbReference>
<dbReference type="PANTHER" id="PTHR11748">
    <property type="entry name" value="D-LACTATE DEHYDROGENASE"/>
    <property type="match status" value="1"/>
</dbReference>
<dbReference type="InterPro" id="IPR016164">
    <property type="entry name" value="FAD-linked_Oxase-like_C"/>
</dbReference>
<accession>A0A7Y0EJ48</accession>
<name>A0A7Y0EJ48_9CLOT</name>
<dbReference type="InterPro" id="IPR016171">
    <property type="entry name" value="Vanillyl_alc_oxidase_C-sub2"/>
</dbReference>
<dbReference type="InterPro" id="IPR016167">
    <property type="entry name" value="FAD-bd_PCMH_sub1"/>
</dbReference>
<organism evidence="9 10">
    <name type="scientific">Clostridium muellerianum</name>
    <dbReference type="NCBI Taxonomy" id="2716538"/>
    <lineage>
        <taxon>Bacteria</taxon>
        <taxon>Bacillati</taxon>
        <taxon>Bacillota</taxon>
        <taxon>Clostridia</taxon>
        <taxon>Eubacteriales</taxon>
        <taxon>Clostridiaceae</taxon>
        <taxon>Clostridium</taxon>
    </lineage>
</organism>
<dbReference type="InterPro" id="IPR016166">
    <property type="entry name" value="FAD-bd_PCMH"/>
</dbReference>
<dbReference type="InterPro" id="IPR006094">
    <property type="entry name" value="Oxid_FAD_bind_N"/>
</dbReference>
<dbReference type="EMBL" id="JABBNI010000036">
    <property type="protein sequence ID" value="NMM64438.1"/>
    <property type="molecule type" value="Genomic_DNA"/>
</dbReference>
<dbReference type="Gene3D" id="3.30.43.10">
    <property type="entry name" value="Uridine Diphospho-n-acetylenolpyruvylglucosamine Reductase, domain 2"/>
    <property type="match status" value="1"/>
</dbReference>
<keyword evidence="5" id="KW-0809">Transit peptide</keyword>
<keyword evidence="3" id="KW-0285">Flavoprotein</keyword>
<evidence type="ECO:0000256" key="4">
    <source>
        <dbReference type="ARBA" id="ARBA00022827"/>
    </source>
</evidence>
<dbReference type="GO" id="GO:0004458">
    <property type="term" value="F:D-lactate dehydrogenase (cytochrome) activity"/>
    <property type="evidence" value="ECO:0007669"/>
    <property type="project" value="UniProtKB-EC"/>
</dbReference>
<reference evidence="9 10" key="1">
    <citation type="submission" date="2020-06" db="EMBL/GenBank/DDBJ databases">
        <title>Complete Genome Sequence of Clostridium muelleri sp. nov. P21T, an Acid-Alcohol Producing Acetogen Isolated from Old Hay.</title>
        <authorList>
            <person name="Duncan K.E."/>
            <person name="Tanner R.S."/>
        </authorList>
    </citation>
    <scope>NUCLEOTIDE SEQUENCE [LARGE SCALE GENOMIC DNA]</scope>
    <source>
        <strain evidence="9 10">P21</strain>
    </source>
</reference>
<gene>
    <name evidence="9" type="ORF">HBE96_17610</name>
</gene>
<dbReference type="EC" id="1.1.2.4" evidence="7"/>
<feature type="domain" description="FAD-binding PCMH-type" evidence="8">
    <location>
        <begin position="40"/>
        <end position="219"/>
    </location>
</feature>
<comment type="caution">
    <text evidence="9">The sequence shown here is derived from an EMBL/GenBank/DDBJ whole genome shotgun (WGS) entry which is preliminary data.</text>
</comment>
<keyword evidence="4" id="KW-0274">FAD</keyword>
<dbReference type="SUPFAM" id="SSF56176">
    <property type="entry name" value="FAD-binding/transporter-associated domain-like"/>
    <property type="match status" value="1"/>
</dbReference>
<dbReference type="AlphaFoldDB" id="A0A7Y0EJ48"/>
<evidence type="ECO:0000256" key="3">
    <source>
        <dbReference type="ARBA" id="ARBA00022630"/>
    </source>
</evidence>
<evidence type="ECO:0000256" key="5">
    <source>
        <dbReference type="ARBA" id="ARBA00022946"/>
    </source>
</evidence>
<dbReference type="GO" id="GO:1903457">
    <property type="term" value="P:lactate catabolic process"/>
    <property type="evidence" value="ECO:0007669"/>
    <property type="project" value="TreeGrafter"/>
</dbReference>
<sequence length="460" mass="50365">MKEEIISNLKNIVGKDFVISDLSQMQSYLYDETETLLRPKACEDCVVVKPGSSEEVSKIVKYANKVLIPVVPRGGGTGLCGATIPLKPSIMLSLERLDKIVELDEENLMITVEAGVTLAGLLERLNKHEKLFFPIHPGDEGAQIGGMVAENAGGVNAVRHGIMRNHIKALEVVLPTGELVSLGNKLLKNNMGYDLLNMIIGSEGTLGIVTKATLRLYTKTSNAGTLVVSFDGRKDASLAVSKILQEGITPLAVEYMERFVALESAKHIGKVWPATKGSVDLIFILNEATEDDLYARSEKIVELCEQYNAIDSLIAETTKDQRNILEIRSNAYTAFKENVADALDIAVPPASVPSLIDDLIKIADKYHTVTPSVGHIADGNVHNFIMLENGKLPVCFEDIKEEMYKAAMKYGGTVTAEHGTGKTRKKHMSLQYSEREIEIMKGIKKIFDPNMILNPGTIVN</sequence>